<name>A1AWS8_RUTMC</name>
<dbReference type="STRING" id="413404.Rmag_0640"/>
<evidence type="ECO:0000313" key="2">
    <source>
        <dbReference type="Proteomes" id="UP000002587"/>
    </source>
</evidence>
<proteinExistence type="predicted"/>
<sequence length="156" mass="18001">MLKRLVEFLKNNYPNYNIKEYLDAKYIQLNNPQLKQIANALQSGELNTKPASNCSASHFIFHFGSTLVLLQKYTANSDAIYQAELAWETDFISVRSVRNKVKGFYFINFEFDDDYNTTLQETKKTIEGHVNNTDKNQEIINKIMPVLKGFMSAISD</sequence>
<protein>
    <submittedName>
        <fullName evidence="1">Uncharacterized protein</fullName>
    </submittedName>
</protein>
<organism evidence="1 2">
    <name type="scientific">Ruthia magnifica subsp. Calyptogena magnifica</name>
    <dbReference type="NCBI Taxonomy" id="413404"/>
    <lineage>
        <taxon>Bacteria</taxon>
        <taxon>Pseudomonadati</taxon>
        <taxon>Pseudomonadota</taxon>
        <taxon>Gammaproteobacteria</taxon>
        <taxon>Candidatus Pseudothioglobaceae</taxon>
        <taxon>Candidatus Ruthturnera</taxon>
    </lineage>
</organism>
<dbReference type="RefSeq" id="WP_011738010.1">
    <property type="nucleotide sequence ID" value="NC_008610.1"/>
</dbReference>
<dbReference type="Proteomes" id="UP000002587">
    <property type="component" value="Chromosome"/>
</dbReference>
<dbReference type="KEGG" id="rma:Rmag_0640"/>
<gene>
    <name evidence="1" type="ordered locus">Rmag_0640</name>
</gene>
<reference evidence="1 2" key="1">
    <citation type="journal article" date="2007" name="Science">
        <title>The Calyptogena magnifica chemoautotrophic symbiont genome.</title>
        <authorList>
            <person name="Newton I.L.G."/>
            <person name="Woyke T."/>
            <person name="Auchtung T.A."/>
            <person name="Dilly G.F."/>
            <person name="Dutton R.J."/>
            <person name="Fisher M.C."/>
            <person name="Fontanez K.M."/>
            <person name="Lau E."/>
            <person name="Stewart F.J."/>
            <person name="Richardson P.M."/>
            <person name="Barry K.W."/>
            <person name="Saunders E."/>
            <person name="Detter J.C."/>
            <person name="Wu D."/>
            <person name="Eisen J.A."/>
            <person name="Cavanaugh C.M."/>
        </authorList>
    </citation>
    <scope>NUCLEOTIDE SEQUENCE [LARGE SCALE GENOMIC DNA]</scope>
    <source>
        <strain evidence="1 2">Cm</strain>
    </source>
</reference>
<evidence type="ECO:0000313" key="1">
    <source>
        <dbReference type="EMBL" id="ABL02385.1"/>
    </source>
</evidence>
<accession>A1AWS8</accession>
<dbReference type="OrthoDB" id="9787264at2"/>
<dbReference type="EMBL" id="CP000488">
    <property type="protein sequence ID" value="ABL02385.1"/>
    <property type="molecule type" value="Genomic_DNA"/>
</dbReference>
<dbReference type="HOGENOM" id="CLU_1694761_0_0_6"/>
<keyword evidence="2" id="KW-1185">Reference proteome</keyword>
<dbReference type="AlphaFoldDB" id="A1AWS8"/>